<dbReference type="Proteomes" id="UP000314982">
    <property type="component" value="Unassembled WGS sequence"/>
</dbReference>
<feature type="transmembrane region" description="Helical" evidence="6">
    <location>
        <begin position="48"/>
        <end position="68"/>
    </location>
</feature>
<keyword evidence="4 6" id="KW-1133">Transmembrane helix</keyword>
<accession>A0A4W5P5K2</accession>
<keyword evidence="8" id="KW-1185">Reference proteome</keyword>
<feature type="transmembrane region" description="Helical" evidence="6">
    <location>
        <begin position="89"/>
        <end position="109"/>
    </location>
</feature>
<dbReference type="InterPro" id="IPR004345">
    <property type="entry name" value="TB2_DP1_HVA22"/>
</dbReference>
<dbReference type="Pfam" id="PF03134">
    <property type="entry name" value="TB2_DP1_HVA22"/>
    <property type="match status" value="1"/>
</dbReference>
<evidence type="ECO:0000313" key="7">
    <source>
        <dbReference type="Ensembl" id="ENSHHUP00000056825.1"/>
    </source>
</evidence>
<evidence type="ECO:0000313" key="8">
    <source>
        <dbReference type="Proteomes" id="UP000314982"/>
    </source>
</evidence>
<comment type="similarity">
    <text evidence="2 6">Belongs to the DP1 family.</text>
</comment>
<evidence type="ECO:0000256" key="6">
    <source>
        <dbReference type="RuleBase" id="RU362006"/>
    </source>
</evidence>
<evidence type="ECO:0000256" key="4">
    <source>
        <dbReference type="ARBA" id="ARBA00022989"/>
    </source>
</evidence>
<dbReference type="PANTHER" id="PTHR12300:SF161">
    <property type="entry name" value="RECEPTOR EXPRESSION-ENHANCING PROTEIN"/>
    <property type="match status" value="1"/>
</dbReference>
<dbReference type="PANTHER" id="PTHR12300">
    <property type="entry name" value="HVA22-LIKE PROTEINS"/>
    <property type="match status" value="1"/>
</dbReference>
<dbReference type="STRING" id="62062.ENSHHUP00000056825"/>
<organism evidence="7 8">
    <name type="scientific">Hucho hucho</name>
    <name type="common">huchen</name>
    <dbReference type="NCBI Taxonomy" id="62062"/>
    <lineage>
        <taxon>Eukaryota</taxon>
        <taxon>Metazoa</taxon>
        <taxon>Chordata</taxon>
        <taxon>Craniata</taxon>
        <taxon>Vertebrata</taxon>
        <taxon>Euteleostomi</taxon>
        <taxon>Actinopterygii</taxon>
        <taxon>Neopterygii</taxon>
        <taxon>Teleostei</taxon>
        <taxon>Protacanthopterygii</taxon>
        <taxon>Salmoniformes</taxon>
        <taxon>Salmonidae</taxon>
        <taxon>Salmoninae</taxon>
        <taxon>Hucho</taxon>
    </lineage>
</organism>
<reference evidence="8" key="1">
    <citation type="submission" date="2018-06" db="EMBL/GenBank/DDBJ databases">
        <title>Genome assembly of Danube salmon.</title>
        <authorList>
            <person name="Macqueen D.J."/>
            <person name="Gundappa M.K."/>
        </authorList>
    </citation>
    <scope>NUCLEOTIDE SEQUENCE [LARGE SCALE GENOMIC DNA]</scope>
</reference>
<evidence type="ECO:0000256" key="5">
    <source>
        <dbReference type="ARBA" id="ARBA00023136"/>
    </source>
</evidence>
<comment type="subcellular location">
    <subcellularLocation>
        <location evidence="1 6">Membrane</location>
        <topology evidence="1 6">Multi-pass membrane protein</topology>
    </subcellularLocation>
</comment>
<dbReference type="Ensembl" id="ENSHHUT00000058781.1">
    <property type="protein sequence ID" value="ENSHHUP00000056825.1"/>
    <property type="gene ID" value="ENSHHUG00000033888.1"/>
</dbReference>
<protein>
    <recommendedName>
        <fullName evidence="6">Receptor expression-enhancing protein</fullName>
    </recommendedName>
</protein>
<evidence type="ECO:0000256" key="2">
    <source>
        <dbReference type="ARBA" id="ARBA00008573"/>
    </source>
</evidence>
<keyword evidence="3 6" id="KW-0812">Transmembrane</keyword>
<dbReference type="GeneTree" id="ENSGT00940000167061"/>
<proteinExistence type="inferred from homology"/>
<evidence type="ECO:0000256" key="1">
    <source>
        <dbReference type="ARBA" id="ARBA00004141"/>
    </source>
</evidence>
<keyword evidence="5 6" id="KW-0472">Membrane</keyword>
<dbReference type="AlphaFoldDB" id="A0A4W5P5K2"/>
<reference evidence="7" key="3">
    <citation type="submission" date="2025-09" db="UniProtKB">
        <authorList>
            <consortium name="Ensembl"/>
        </authorList>
    </citation>
    <scope>IDENTIFICATION</scope>
</reference>
<dbReference type="GO" id="GO:0016020">
    <property type="term" value="C:membrane"/>
    <property type="evidence" value="ECO:0007669"/>
    <property type="project" value="UniProtKB-SubCell"/>
</dbReference>
<reference evidence="7" key="2">
    <citation type="submission" date="2025-08" db="UniProtKB">
        <authorList>
            <consortium name="Ensembl"/>
        </authorList>
    </citation>
    <scope>IDENTIFICATION</scope>
</reference>
<sequence length="194" mass="22495">MDYFKMEMALLNENNFVTDLLVTMEEKTGIQRKYTASDCRIIGALNLLFGYGVPLIPNLIGFVYPAYFSIKAIESKEKDDYTHWLTYWVVYRLFSVTSDIFLSCFPLYYAVECLFLVWCMAPVTWNGSDILYFRVVRPVFLRHQATLDSVVNNLSDKAKNMDDTVTKGETQTHKLDLYCGDAEKFTAPDANEYW</sequence>
<name>A0A4W5P5K2_9TELE</name>
<evidence type="ECO:0000256" key="3">
    <source>
        <dbReference type="ARBA" id="ARBA00022692"/>
    </source>
</evidence>